<accession>A0ABR0P2R3</accession>
<gene>
    <name evidence="2" type="ORF">PVK06_028352</name>
</gene>
<evidence type="ECO:0000313" key="3">
    <source>
        <dbReference type="Proteomes" id="UP001358586"/>
    </source>
</evidence>
<reference evidence="2 3" key="1">
    <citation type="submission" date="2023-03" db="EMBL/GenBank/DDBJ databases">
        <title>WGS of Gossypium arboreum.</title>
        <authorList>
            <person name="Yu D."/>
        </authorList>
    </citation>
    <scope>NUCLEOTIDE SEQUENCE [LARGE SCALE GENOMIC DNA]</scope>
    <source>
        <tissue evidence="2">Leaf</tissue>
    </source>
</reference>
<dbReference type="Proteomes" id="UP001358586">
    <property type="component" value="Chromosome 8"/>
</dbReference>
<comment type="caution">
    <text evidence="2">The sequence shown here is derived from an EMBL/GenBank/DDBJ whole genome shotgun (WGS) entry which is preliminary data.</text>
</comment>
<sequence length="106" mass="12618">MRDRTRRRRGALFFTIPHHLMRFTFYHSPSPYEIQTPPPWVMQTPPYSLFYQGGSSPQHPQPDPLPEEPQSSLEQLQPSPEAEPRRNRERNCRRPPCGTDFDRHQH</sequence>
<evidence type="ECO:0000313" key="2">
    <source>
        <dbReference type="EMBL" id="KAK5812908.1"/>
    </source>
</evidence>
<feature type="compositionally biased region" description="Polar residues" evidence="1">
    <location>
        <begin position="69"/>
        <end position="78"/>
    </location>
</feature>
<organism evidence="2 3">
    <name type="scientific">Gossypium arboreum</name>
    <name type="common">Tree cotton</name>
    <name type="synonym">Gossypium nanking</name>
    <dbReference type="NCBI Taxonomy" id="29729"/>
    <lineage>
        <taxon>Eukaryota</taxon>
        <taxon>Viridiplantae</taxon>
        <taxon>Streptophyta</taxon>
        <taxon>Embryophyta</taxon>
        <taxon>Tracheophyta</taxon>
        <taxon>Spermatophyta</taxon>
        <taxon>Magnoliopsida</taxon>
        <taxon>eudicotyledons</taxon>
        <taxon>Gunneridae</taxon>
        <taxon>Pentapetalae</taxon>
        <taxon>rosids</taxon>
        <taxon>malvids</taxon>
        <taxon>Malvales</taxon>
        <taxon>Malvaceae</taxon>
        <taxon>Malvoideae</taxon>
        <taxon>Gossypium</taxon>
    </lineage>
</organism>
<evidence type="ECO:0000256" key="1">
    <source>
        <dbReference type="SAM" id="MobiDB-lite"/>
    </source>
</evidence>
<keyword evidence="3" id="KW-1185">Reference proteome</keyword>
<dbReference type="EMBL" id="JARKNE010000008">
    <property type="protein sequence ID" value="KAK5812908.1"/>
    <property type="molecule type" value="Genomic_DNA"/>
</dbReference>
<protein>
    <submittedName>
        <fullName evidence="2">Uncharacterized protein</fullName>
    </submittedName>
</protein>
<name>A0ABR0P2R3_GOSAR</name>
<feature type="region of interest" description="Disordered" evidence="1">
    <location>
        <begin position="36"/>
        <end position="106"/>
    </location>
</feature>
<feature type="compositionally biased region" description="Basic and acidic residues" evidence="1">
    <location>
        <begin position="82"/>
        <end position="92"/>
    </location>
</feature>
<proteinExistence type="predicted"/>